<dbReference type="SUPFAM" id="SSF49313">
    <property type="entry name" value="Cadherin-like"/>
    <property type="match status" value="1"/>
</dbReference>
<evidence type="ECO:0000259" key="1">
    <source>
        <dbReference type="Pfam" id="PF16640"/>
    </source>
</evidence>
<reference evidence="3" key="1">
    <citation type="journal article" date="2019" name="Int. J. Syst. Evol. Microbiol.">
        <title>The Global Catalogue of Microorganisms (GCM) 10K type strain sequencing project: providing services to taxonomists for standard genome sequencing and annotation.</title>
        <authorList>
            <consortium name="The Broad Institute Genomics Platform"/>
            <consortium name="The Broad Institute Genome Sequencing Center for Infectious Disease"/>
            <person name="Wu L."/>
            <person name="Ma J."/>
        </authorList>
    </citation>
    <scope>NUCLEOTIDE SEQUENCE [LARGE SCALE GENOMIC DNA]</scope>
    <source>
        <strain evidence="3">JCM 18961</strain>
    </source>
</reference>
<evidence type="ECO:0000313" key="3">
    <source>
        <dbReference type="Proteomes" id="UP001500556"/>
    </source>
</evidence>
<dbReference type="Proteomes" id="UP001500556">
    <property type="component" value="Unassembled WGS sequence"/>
</dbReference>
<dbReference type="InterPro" id="IPR014756">
    <property type="entry name" value="Ig_E-set"/>
</dbReference>
<gene>
    <name evidence="2" type="ORF">GCM10025782_20280</name>
</gene>
<dbReference type="Gene3D" id="2.60.40.10">
    <property type="entry name" value="Immunoglobulins"/>
    <property type="match status" value="4"/>
</dbReference>
<comment type="caution">
    <text evidence="2">The sequence shown here is derived from an EMBL/GenBank/DDBJ whole genome shotgun (WGS) entry which is preliminary data.</text>
</comment>
<dbReference type="InterPro" id="IPR013783">
    <property type="entry name" value="Ig-like_fold"/>
</dbReference>
<dbReference type="InterPro" id="IPR015919">
    <property type="entry name" value="Cadherin-like_sf"/>
</dbReference>
<evidence type="ECO:0000313" key="2">
    <source>
        <dbReference type="EMBL" id="GAA4722269.1"/>
    </source>
</evidence>
<name>A0ABP8Y6L4_9MICO</name>
<dbReference type="InterPro" id="IPR032109">
    <property type="entry name" value="Big_3_5"/>
</dbReference>
<protein>
    <recommendedName>
        <fullName evidence="1">Bacterial Ig-like domain-containing protein</fullName>
    </recommendedName>
</protein>
<accession>A0ABP8Y6L4</accession>
<proteinExistence type="predicted"/>
<feature type="domain" description="Bacterial Ig-like" evidence="1">
    <location>
        <begin position="579"/>
        <end position="664"/>
    </location>
</feature>
<sequence length="995" mass="95770">MPAGVTQVYVDISGAQGGAAYGGGGGGAELTGTISVTPGETLHIIAGSLGSNGAVYSRGAGGGGGSFIYRTPDQAGILAAAGGGGGAGSNTFPSAGSTGTSGMAGGNGGGAGGTGGNGGAAGTAGGGGGLLSYGGTWSGGGGQSVAAGAGGGSGASGYGVGGFGGGGGTSGYAGGGGGGYSGGGGGRFNSSNNGGGGGGGSFFAGSLTGAVSGHGGNGVVTLYYPAHLTATSPASGLPGSSVTIDGTGLAGATVSINGYAATVTSSTDTQVVATVPMPQPPPNGPQSVNVTTAGGVTLPAVGAFTFLKVPPVLTAAGAPTTGTVGQAYSYTYTATGYPDPTFTVSSGTLPAGLTLTSTGALSGTPTHSGTYTFTVTASNGAAPDAVSTTQTITVGQGAQAITFTTTAPSAAATGDTYTVAATGGASANPVTFSIDAASTSTCSVSGSTVTFDHSGTCVVDADQAGNADYLSAPQAQQTIAVGVAAQTITFAPVPSTATVGDTQELSATGGPSGNPVTYWVDAASSPQTACWTSGTTLTFDHAGTCIVVAQQAGNADYADATRVSQTITVVAKPTTVSVSLSPATSVYGQAPTVTATVPGGAAGYVQFSVDGIDLGGPRIVENGQATSPALGTLAPGAHTVGATFTALDPTVYASSTATPQTLVVDQAATTPSITVRAGSISASVAPVAPGSGTPTGSVVFSVDGRPVGTATLTAGVATLGYSLPTSKSDEVAVQYQGDSNFLASSATTTRHNPAITATLTSASPKSKAGWYRSAVTVSFTCTPNGAALVAACPQPVTIGRNGAAQSVSRTITAVDGGAATVSVTGVNVDQTRPSVAVTGVSTTTPYFAAAPAGACSARDGLSGMASCTIKRTVSGASTVYTATATDKAGNVSTTRLTAKVSTFVIQGASYSNGMYTVRAGHTYTMLAVAKSQPRYVDAMPYPKAPRGLDNKFVWTGPNRWALGVTFSSAMVKQRYWNIGMRVGTQTQVLKVQVVR</sequence>
<organism evidence="2 3">
    <name type="scientific">Pedococcus ginsenosidimutans</name>
    <dbReference type="NCBI Taxonomy" id="490570"/>
    <lineage>
        <taxon>Bacteria</taxon>
        <taxon>Bacillati</taxon>
        <taxon>Actinomycetota</taxon>
        <taxon>Actinomycetes</taxon>
        <taxon>Micrococcales</taxon>
        <taxon>Intrasporangiaceae</taxon>
        <taxon>Pedococcus</taxon>
    </lineage>
</organism>
<dbReference type="SUPFAM" id="SSF81296">
    <property type="entry name" value="E set domains"/>
    <property type="match status" value="1"/>
</dbReference>
<dbReference type="EMBL" id="BAABLO010000005">
    <property type="protein sequence ID" value="GAA4722269.1"/>
    <property type="molecule type" value="Genomic_DNA"/>
</dbReference>
<keyword evidence="3" id="KW-1185">Reference proteome</keyword>
<feature type="domain" description="Bacterial Ig-like" evidence="1">
    <location>
        <begin position="674"/>
        <end position="749"/>
    </location>
</feature>
<dbReference type="Pfam" id="PF16640">
    <property type="entry name" value="Big_3_5"/>
    <property type="match status" value="2"/>
</dbReference>
<dbReference type="Pfam" id="PF05345">
    <property type="entry name" value="He_PIG"/>
    <property type="match status" value="1"/>
</dbReference>